<evidence type="ECO:0000313" key="2">
    <source>
        <dbReference type="EMBL" id="QLI81842.1"/>
    </source>
</evidence>
<gene>
    <name evidence="2" type="ORF">HZU75_10000</name>
</gene>
<dbReference type="GO" id="GO:0005886">
    <property type="term" value="C:plasma membrane"/>
    <property type="evidence" value="ECO:0007669"/>
    <property type="project" value="TreeGrafter"/>
</dbReference>
<dbReference type="PANTHER" id="PTHR34980">
    <property type="entry name" value="INNER MEMBRANE PROTEIN-RELATED-RELATED"/>
    <property type="match status" value="1"/>
</dbReference>
<dbReference type="PANTHER" id="PTHR34980:SF2">
    <property type="entry name" value="INNER MEMBRANE PROTEIN YHAH-RELATED"/>
    <property type="match status" value="1"/>
</dbReference>
<dbReference type="AlphaFoldDB" id="A0A7D5Z7S6"/>
<accession>A0A7D5Z7S6</accession>
<reference evidence="2 3" key="1">
    <citation type="journal article" date="2016" name="Int. J. Syst. Evol. Microbiol.">
        <title>Chitinibacter fontanus sp. nov., isolated from a spring.</title>
        <authorList>
            <person name="Sheu S.Y."/>
            <person name="Li Y.S."/>
            <person name="Young C.C."/>
            <person name="Chen W.M."/>
        </authorList>
    </citation>
    <scope>NUCLEOTIDE SEQUENCE [LARGE SCALE GENOMIC DNA]</scope>
    <source>
        <strain evidence="2 3">STM-7</strain>
    </source>
</reference>
<keyword evidence="3" id="KW-1185">Reference proteome</keyword>
<dbReference type="RefSeq" id="WP_180305949.1">
    <property type="nucleotide sequence ID" value="NZ_CP058952.1"/>
</dbReference>
<dbReference type="Pfam" id="PF05656">
    <property type="entry name" value="DUF805"/>
    <property type="match status" value="1"/>
</dbReference>
<keyword evidence="1" id="KW-0472">Membrane</keyword>
<dbReference type="KEGG" id="cfon:HZU75_10000"/>
<dbReference type="Proteomes" id="UP000510822">
    <property type="component" value="Chromosome"/>
</dbReference>
<keyword evidence="1" id="KW-0812">Transmembrane</keyword>
<organism evidence="2 3">
    <name type="scientific">Chitinibacter fontanus</name>
    <dbReference type="NCBI Taxonomy" id="1737446"/>
    <lineage>
        <taxon>Bacteria</taxon>
        <taxon>Pseudomonadati</taxon>
        <taxon>Pseudomonadota</taxon>
        <taxon>Betaproteobacteria</taxon>
        <taxon>Neisseriales</taxon>
        <taxon>Chitinibacteraceae</taxon>
        <taxon>Chitinibacter</taxon>
    </lineage>
</organism>
<evidence type="ECO:0000313" key="3">
    <source>
        <dbReference type="Proteomes" id="UP000510822"/>
    </source>
</evidence>
<dbReference type="EMBL" id="CP058952">
    <property type="protein sequence ID" value="QLI81842.1"/>
    <property type="molecule type" value="Genomic_DNA"/>
</dbReference>
<feature type="transmembrane region" description="Helical" evidence="1">
    <location>
        <begin position="26"/>
        <end position="55"/>
    </location>
</feature>
<evidence type="ECO:0000256" key="1">
    <source>
        <dbReference type="SAM" id="Phobius"/>
    </source>
</evidence>
<keyword evidence="1" id="KW-1133">Transmembrane helix</keyword>
<feature type="transmembrane region" description="Helical" evidence="1">
    <location>
        <begin position="76"/>
        <end position="96"/>
    </location>
</feature>
<proteinExistence type="predicted"/>
<name>A0A7D5Z7S6_9NEIS</name>
<sequence length="111" mass="12234">MTFQESIQVCFKKYADFNGRASRSEYWWFALFAFLVSILLSASGAGLISGLFSLATLVPSLAVGVRRLHDLGKSGWFLLIALIPLIGALILIYWFIQPSTDSNQFGEPAEG</sequence>
<dbReference type="InterPro" id="IPR008523">
    <property type="entry name" value="DUF805"/>
</dbReference>
<protein>
    <submittedName>
        <fullName evidence="2">DUF805 domain-containing protein</fullName>
    </submittedName>
</protein>